<feature type="region of interest" description="Disordered" evidence="1">
    <location>
        <begin position="106"/>
        <end position="127"/>
    </location>
</feature>
<evidence type="ECO:0000313" key="2">
    <source>
        <dbReference type="EMBL" id="AAW73955.1"/>
    </source>
</evidence>
<protein>
    <submittedName>
        <fullName evidence="2">Uncharacterized protein</fullName>
    </submittedName>
</protein>
<sequence length="127" mass="14072">MPPRLPMSIRTIDAHATSARLRWNPNPQRRDAMRALFVGGVVDNSEMDLDDTPPPMHYPENTCAGRPLYRLHQVGERDDGTVAYAVYGAPEMADDDISRITEERGYARRFSASPEAPRQVDSSGGAS</sequence>
<evidence type="ECO:0000313" key="3">
    <source>
        <dbReference type="Proteomes" id="UP000006735"/>
    </source>
</evidence>
<evidence type="ECO:0000256" key="1">
    <source>
        <dbReference type="SAM" id="MobiDB-lite"/>
    </source>
</evidence>
<name>Q5H515_XANOR</name>
<organism evidence="2 3">
    <name type="scientific">Xanthomonas oryzae pv. oryzae (strain KACC10331 / KXO85)</name>
    <dbReference type="NCBI Taxonomy" id="291331"/>
    <lineage>
        <taxon>Bacteria</taxon>
        <taxon>Pseudomonadati</taxon>
        <taxon>Pseudomonadota</taxon>
        <taxon>Gammaproteobacteria</taxon>
        <taxon>Lysobacterales</taxon>
        <taxon>Lysobacteraceae</taxon>
        <taxon>Xanthomonas</taxon>
    </lineage>
</organism>
<dbReference type="Proteomes" id="UP000006735">
    <property type="component" value="Chromosome"/>
</dbReference>
<reference evidence="2 3" key="1">
    <citation type="journal article" date="2005" name="Nucleic Acids Res.">
        <title>The genome sequence of Xanthomonas oryzae pathovar oryzae KACC10331, the bacterial blight pathogen of rice.</title>
        <authorList>
            <person name="Lee B.M."/>
            <person name="Park Y.J."/>
            <person name="Park D.S."/>
            <person name="Kang H.W."/>
            <person name="Kim J.G."/>
            <person name="Song E.S."/>
            <person name="Park I.C."/>
            <person name="Yoon U.H."/>
            <person name="Hahn J.H."/>
            <person name="Koo B.S."/>
            <person name="Lee G.B."/>
            <person name="Kim H."/>
            <person name="Park H.S."/>
            <person name="Yoon K.O."/>
            <person name="Kim J.H."/>
            <person name="Jung C.H."/>
            <person name="Koh N.H."/>
            <person name="Seo J.S."/>
            <person name="Go S.J."/>
        </authorList>
    </citation>
    <scope>NUCLEOTIDE SEQUENCE [LARGE SCALE GENOMIC DNA]</scope>
    <source>
        <strain evidence="3">KACC10331 / KXO85</strain>
    </source>
</reference>
<proteinExistence type="predicted"/>
<dbReference type="KEGG" id="xoo:XOO0701"/>
<dbReference type="STRING" id="291331.XOO0701"/>
<gene>
    <name evidence="2" type="ordered locus">XOO0701</name>
</gene>
<dbReference type="AlphaFoldDB" id="Q5H515"/>
<dbReference type="HOGENOM" id="CLU_161448_0_0_6"/>
<accession>Q5H515</accession>
<keyword evidence="3" id="KW-1185">Reference proteome</keyword>
<dbReference type="EMBL" id="AE013598">
    <property type="protein sequence ID" value="AAW73955.1"/>
    <property type="molecule type" value="Genomic_DNA"/>
</dbReference>